<keyword evidence="2" id="KW-1185">Reference proteome</keyword>
<organism evidence="1 2">
    <name type="scientific">Plantactinospora alkalitolerans</name>
    <dbReference type="NCBI Taxonomy" id="2789879"/>
    <lineage>
        <taxon>Bacteria</taxon>
        <taxon>Bacillati</taxon>
        <taxon>Actinomycetota</taxon>
        <taxon>Actinomycetes</taxon>
        <taxon>Micromonosporales</taxon>
        <taxon>Micromonosporaceae</taxon>
        <taxon>Plantactinospora</taxon>
    </lineage>
</organism>
<accession>A0ABS0GV94</accession>
<evidence type="ECO:0000313" key="1">
    <source>
        <dbReference type="EMBL" id="MBF9130110.1"/>
    </source>
</evidence>
<comment type="caution">
    <text evidence="1">The sequence shown here is derived from an EMBL/GenBank/DDBJ whole genome shotgun (WGS) entry which is preliminary data.</text>
</comment>
<protein>
    <submittedName>
        <fullName evidence="1">Uncharacterized protein</fullName>
    </submittedName>
</protein>
<proteinExistence type="predicted"/>
<gene>
    <name evidence="1" type="ORF">I0C86_14250</name>
</gene>
<reference evidence="1 2" key="1">
    <citation type="submission" date="2020-11" db="EMBL/GenBank/DDBJ databases">
        <title>A novel isolate from a Black sea contaminated sediment with potential to produce alkanes: Plantactinospora alkalitolerans sp. nov.</title>
        <authorList>
            <person name="Carro L."/>
            <person name="Veyisoglu A."/>
            <person name="Guven K."/>
            <person name="Schumann P."/>
            <person name="Klenk H.-P."/>
            <person name="Sahin N."/>
        </authorList>
    </citation>
    <scope>NUCLEOTIDE SEQUENCE [LARGE SCALE GENOMIC DNA]</scope>
    <source>
        <strain evidence="1 2">S1510</strain>
    </source>
</reference>
<name>A0ABS0GV94_9ACTN</name>
<dbReference type="EMBL" id="JADPUN010000145">
    <property type="protein sequence ID" value="MBF9130110.1"/>
    <property type="molecule type" value="Genomic_DNA"/>
</dbReference>
<evidence type="ECO:0000313" key="2">
    <source>
        <dbReference type="Proteomes" id="UP000638560"/>
    </source>
</evidence>
<sequence>MIMDGVVVRLLRPDDMLVLNLEFDNILKSVDAMDVPVLIAADSRSPAFIHFVFQPQSCLEQVEVEGDSPLGSSYAGIRFGGSVGLLYEFQRGQAVPYTLAGLLGCLTRATLPSSSGLECVWDLRLCPVAPDIHWEHTAALETSSVGVTPLWQTRLTGDAGPAGVVSGSRLPMRAQTDARPLRFRASSLSPDRRRDIEAATAERPLLAREVTLSALGATVDLCGDWNDLTHVTLKAYRHRAVIGRDQSVATVARGYLFPFGFSVQLDTRTERVSTPYGAQLRQESLFTVLETEVDLTRAVGVPWSGRAFPFRRLVLHAPLTQRVVVTEDLAAGIPWIDSTAGVRVLFTICAEDHAGGSVMFSAPGAFVSLAYAYGDLGAAVGGYDAACGEAAVPATGRIALVADAPESSVFDVVALCVGALRVEAPHDTLRDAGQLAAVPSLGRVSARVPAIEAFQGLTPSDAAAPEPALLELDGTYLMNGVEQTDVYARLIKQVAFTPPVSGVGGVASLPMPVAGLARSVGVVGGDLDAFRSAGFDPAAFFRPAAHLGALPLPQLFGFLSLTELLSTSIGAAPRLTTGKLPDGGMIATMTWHTPLRAGVHHQFLRVLPETMLDLSCTTAIDGRSVRSETCGELRSFALEFAGGALVVDIARFAFTAHGAGPPLLDVAVTNVGFGGGLAFLDALRRLLPTPPSGPRVVVTATGIEVSHTLAVPSVPMGMFLLQNLAVSASVLLPLDGRPVRTRFAISSRANPFLVTVSAFGGGGFVTLCGDPAGVEVEAQLEFGAAASLDLGVASASVSITAGIYMRWDGQQVVLAGFFRAVGELDVLGLVHVSVEIYLQLCIEGSDVVGAARITVRARVLFFSESFTFSVERRFSGGADPTFDVMFPSQDPWRLRCAAYAPLVRS</sequence>
<dbReference type="Proteomes" id="UP000638560">
    <property type="component" value="Unassembled WGS sequence"/>
</dbReference>
<dbReference type="RefSeq" id="WP_196201692.1">
    <property type="nucleotide sequence ID" value="NZ_JADPUN010000145.1"/>
</dbReference>